<reference evidence="2" key="1">
    <citation type="journal article" date="2023" name="G3 (Bethesda)">
        <title>Genome assembly and association tests identify interacting loci associated with vigor, precocity, and sex in interspecific pistachio rootstocks.</title>
        <authorList>
            <person name="Palmer W."/>
            <person name="Jacygrad E."/>
            <person name="Sagayaradj S."/>
            <person name="Cavanaugh K."/>
            <person name="Han R."/>
            <person name="Bertier L."/>
            <person name="Beede B."/>
            <person name="Kafkas S."/>
            <person name="Golino D."/>
            <person name="Preece J."/>
            <person name="Michelmore R."/>
        </authorList>
    </citation>
    <scope>NUCLEOTIDE SEQUENCE [LARGE SCALE GENOMIC DNA]</scope>
</reference>
<comment type="caution">
    <text evidence="1">The sequence shown here is derived from an EMBL/GenBank/DDBJ whole genome shotgun (WGS) entry which is preliminary data.</text>
</comment>
<keyword evidence="2" id="KW-1185">Reference proteome</keyword>
<protein>
    <submittedName>
        <fullName evidence="1">Uncharacterized protein</fullName>
    </submittedName>
</protein>
<dbReference type="EMBL" id="CM047909">
    <property type="protein sequence ID" value="KAJ0080166.1"/>
    <property type="molecule type" value="Genomic_DNA"/>
</dbReference>
<dbReference type="Proteomes" id="UP001164250">
    <property type="component" value="Chromosome 13"/>
</dbReference>
<accession>A0ACC1A156</accession>
<proteinExistence type="predicted"/>
<sequence length="339" mass="37989">MNQRLVQHQPTQYPTSEELSIGKIKFKAFDLGGHQIARRVWKDYYAKVDAVVYLVDAYDKERFAESKRELDALLSDEALANVPFLVLGNKIDIPYAASEDELRYHLGLTNFTTGKGKVNLGDSNVRPLEVRVILIHCLSSVYEAYEVTNRPYANPPKKCQVEDLTFMGGSPPTSVMAFLIFPKRKLFILTSISIAILSCCHSGYADENPAERVAQALWCFHNRFIYSGCDEAYRLNESGILNVPFEATDSFCRGPCLAETHYALNCVDRVLSNFIFSNKATVRDIRTAVNMGCSYSAQRGNFNWARYIQGVTGSAQKVANFNTFNAAFAILAGTCFLML</sequence>
<gene>
    <name evidence="1" type="ORF">Patl1_22386</name>
</gene>
<name>A0ACC1A156_9ROSI</name>
<evidence type="ECO:0000313" key="1">
    <source>
        <dbReference type="EMBL" id="KAJ0080166.1"/>
    </source>
</evidence>
<organism evidence="1 2">
    <name type="scientific">Pistacia atlantica</name>
    <dbReference type="NCBI Taxonomy" id="434234"/>
    <lineage>
        <taxon>Eukaryota</taxon>
        <taxon>Viridiplantae</taxon>
        <taxon>Streptophyta</taxon>
        <taxon>Embryophyta</taxon>
        <taxon>Tracheophyta</taxon>
        <taxon>Spermatophyta</taxon>
        <taxon>Magnoliopsida</taxon>
        <taxon>eudicotyledons</taxon>
        <taxon>Gunneridae</taxon>
        <taxon>Pentapetalae</taxon>
        <taxon>rosids</taxon>
        <taxon>malvids</taxon>
        <taxon>Sapindales</taxon>
        <taxon>Anacardiaceae</taxon>
        <taxon>Pistacia</taxon>
    </lineage>
</organism>
<evidence type="ECO:0000313" key="2">
    <source>
        <dbReference type="Proteomes" id="UP001164250"/>
    </source>
</evidence>